<accession>A0A0F9KAU8</accession>
<proteinExistence type="predicted"/>
<evidence type="ECO:0000313" key="1">
    <source>
        <dbReference type="EMBL" id="KKM08248.1"/>
    </source>
</evidence>
<dbReference type="AlphaFoldDB" id="A0A0F9KAU8"/>
<reference evidence="1" key="1">
    <citation type="journal article" date="2015" name="Nature">
        <title>Complex archaea that bridge the gap between prokaryotes and eukaryotes.</title>
        <authorList>
            <person name="Spang A."/>
            <person name="Saw J.H."/>
            <person name="Jorgensen S.L."/>
            <person name="Zaremba-Niedzwiedzka K."/>
            <person name="Martijn J."/>
            <person name="Lind A.E."/>
            <person name="van Eijk R."/>
            <person name="Schleper C."/>
            <person name="Guy L."/>
            <person name="Ettema T.J."/>
        </authorList>
    </citation>
    <scope>NUCLEOTIDE SEQUENCE</scope>
</reference>
<dbReference type="EMBL" id="LAZR01015592">
    <property type="protein sequence ID" value="KKM08248.1"/>
    <property type="molecule type" value="Genomic_DNA"/>
</dbReference>
<comment type="caution">
    <text evidence="1">The sequence shown here is derived from an EMBL/GenBank/DDBJ whole genome shotgun (WGS) entry which is preliminary data.</text>
</comment>
<sequence>MTLADLKEKSIALIAQELGDDFNVTTTLALYTVPTGKEFTPFAVCISKSSGSMTTATVSFGQSGALTDFLGTQTLTGINASGDAVWMQPVTTGATPVGIVTYTAGEIFSMDHVAAQGAGMTADVSVFGFLNDA</sequence>
<name>A0A0F9KAU8_9ZZZZ</name>
<protein>
    <submittedName>
        <fullName evidence="1">Uncharacterized protein</fullName>
    </submittedName>
</protein>
<organism evidence="1">
    <name type="scientific">marine sediment metagenome</name>
    <dbReference type="NCBI Taxonomy" id="412755"/>
    <lineage>
        <taxon>unclassified sequences</taxon>
        <taxon>metagenomes</taxon>
        <taxon>ecological metagenomes</taxon>
    </lineage>
</organism>
<gene>
    <name evidence="1" type="ORF">LCGC14_1725770</name>
</gene>